<evidence type="ECO:0000313" key="3">
    <source>
        <dbReference type="EMBL" id="AFZ25710.1"/>
    </source>
</evidence>
<dbReference type="Pfam" id="PF00059">
    <property type="entry name" value="Lectin_C"/>
    <property type="match status" value="1"/>
</dbReference>
<dbReference type="AlphaFoldDB" id="K9WZB8"/>
<dbReference type="RefSeq" id="WP_015208958.1">
    <property type="nucleotide sequence ID" value="NC_019757.1"/>
</dbReference>
<keyword evidence="4" id="KW-1185">Reference proteome</keyword>
<feature type="domain" description="C-type lectin" evidence="2">
    <location>
        <begin position="41"/>
        <end position="143"/>
    </location>
</feature>
<dbReference type="OrthoDB" id="1818597at2"/>
<dbReference type="InterPro" id="IPR013424">
    <property type="entry name" value="Ice-binding_C"/>
</dbReference>
<dbReference type="InterPro" id="IPR001304">
    <property type="entry name" value="C-type_lectin-like"/>
</dbReference>
<evidence type="ECO:0000259" key="2">
    <source>
        <dbReference type="PROSITE" id="PS50041"/>
    </source>
</evidence>
<gene>
    <name evidence="3" type="ORF">Cylst_3573</name>
</gene>
<dbReference type="eggNOG" id="COG2304">
    <property type="taxonomic scope" value="Bacteria"/>
</dbReference>
<dbReference type="SMART" id="SM00034">
    <property type="entry name" value="CLECT"/>
    <property type="match status" value="1"/>
</dbReference>
<sequence length="193" mass="20263">MKLTCLNPLWVKKLSIVTATAAAMTLGIGSAASAATFTNPSNGHQYFLTTTDSWTGAQSQAVAAGGNLVTINDAAENNWLVSTFGGVERLWIGFTDVVQEGAFKWISGQPVTYTNWAPGEPNNFAGSEDYAFTNWNIAGIWNDSSGGFGGNRKLGGIVEVEPSKSVPEPATLGGILLVGTVSMFLKKKKLAAA</sequence>
<proteinExistence type="predicted"/>
<evidence type="ECO:0000313" key="4">
    <source>
        <dbReference type="Proteomes" id="UP000010475"/>
    </source>
</evidence>
<dbReference type="PROSITE" id="PS50041">
    <property type="entry name" value="C_TYPE_LECTIN_2"/>
    <property type="match status" value="1"/>
</dbReference>
<dbReference type="CDD" id="cd03603">
    <property type="entry name" value="CLECT_VCBS"/>
    <property type="match status" value="1"/>
</dbReference>
<dbReference type="Proteomes" id="UP000010475">
    <property type="component" value="Chromosome"/>
</dbReference>
<dbReference type="KEGG" id="csg:Cylst_3573"/>
<evidence type="ECO:0000256" key="1">
    <source>
        <dbReference type="SAM" id="SignalP"/>
    </source>
</evidence>
<name>K9WZB8_9NOST</name>
<dbReference type="EMBL" id="CP003642">
    <property type="protein sequence ID" value="AFZ25710.1"/>
    <property type="molecule type" value="Genomic_DNA"/>
</dbReference>
<protein>
    <submittedName>
        <fullName evidence="3">PEP-CTERM putative exosortase interaction domain-containing protein</fullName>
    </submittedName>
</protein>
<dbReference type="InterPro" id="IPR034007">
    <property type="entry name" value="CTLD_bac"/>
</dbReference>
<accession>K9WZB8</accession>
<dbReference type="InterPro" id="IPR016187">
    <property type="entry name" value="CTDL_fold"/>
</dbReference>
<dbReference type="HOGENOM" id="CLU_124876_0_0_3"/>
<reference evidence="3 4" key="1">
    <citation type="submission" date="2012-06" db="EMBL/GenBank/DDBJ databases">
        <title>Finished chromosome of genome of Cylindrospermum stagnale PCC 7417.</title>
        <authorList>
            <consortium name="US DOE Joint Genome Institute"/>
            <person name="Gugger M."/>
            <person name="Coursin T."/>
            <person name="Rippka R."/>
            <person name="Tandeau De Marsac N."/>
            <person name="Huntemann M."/>
            <person name="Wei C.-L."/>
            <person name="Han J."/>
            <person name="Detter J.C."/>
            <person name="Han C."/>
            <person name="Tapia R."/>
            <person name="Chen A."/>
            <person name="Kyrpides N."/>
            <person name="Mavromatis K."/>
            <person name="Markowitz V."/>
            <person name="Szeto E."/>
            <person name="Ivanova N."/>
            <person name="Pagani I."/>
            <person name="Pati A."/>
            <person name="Goodwin L."/>
            <person name="Nordberg H.P."/>
            <person name="Cantor M.N."/>
            <person name="Hua S.X."/>
            <person name="Woyke T."/>
            <person name="Kerfeld C.A."/>
        </authorList>
    </citation>
    <scope>NUCLEOTIDE SEQUENCE [LARGE SCALE GENOMIC DNA]</scope>
    <source>
        <strain evidence="3 4">PCC 7417</strain>
    </source>
</reference>
<keyword evidence="1" id="KW-0732">Signal</keyword>
<dbReference type="NCBIfam" id="TIGR02595">
    <property type="entry name" value="PEP_CTERM"/>
    <property type="match status" value="1"/>
</dbReference>
<dbReference type="Gene3D" id="3.10.100.10">
    <property type="entry name" value="Mannose-Binding Protein A, subunit A"/>
    <property type="match status" value="1"/>
</dbReference>
<feature type="chain" id="PRO_5003937640" evidence="1">
    <location>
        <begin position="35"/>
        <end position="193"/>
    </location>
</feature>
<dbReference type="SUPFAM" id="SSF56436">
    <property type="entry name" value="C-type lectin-like"/>
    <property type="match status" value="1"/>
</dbReference>
<feature type="signal peptide" evidence="1">
    <location>
        <begin position="1"/>
        <end position="34"/>
    </location>
</feature>
<dbReference type="InterPro" id="IPR050111">
    <property type="entry name" value="C-type_lectin/snaclec_domain"/>
</dbReference>
<dbReference type="InterPro" id="IPR016186">
    <property type="entry name" value="C-type_lectin-like/link_sf"/>
</dbReference>
<organism evidence="3 4">
    <name type="scientific">Cylindrospermum stagnale PCC 7417</name>
    <dbReference type="NCBI Taxonomy" id="56107"/>
    <lineage>
        <taxon>Bacteria</taxon>
        <taxon>Bacillati</taxon>
        <taxon>Cyanobacteriota</taxon>
        <taxon>Cyanophyceae</taxon>
        <taxon>Nostocales</taxon>
        <taxon>Nostocaceae</taxon>
        <taxon>Cylindrospermum</taxon>
    </lineage>
</organism>
<dbReference type="PANTHER" id="PTHR22803">
    <property type="entry name" value="MANNOSE, PHOSPHOLIPASE, LECTIN RECEPTOR RELATED"/>
    <property type="match status" value="1"/>
</dbReference>